<dbReference type="Gene3D" id="1.20.1600.10">
    <property type="entry name" value="Outer membrane efflux proteins (OEP)"/>
    <property type="match status" value="1"/>
</dbReference>
<gene>
    <name evidence="12" type="ORF">IP90_00929</name>
</gene>
<keyword evidence="6 10" id="KW-0472">Membrane</keyword>
<dbReference type="InterPro" id="IPR010131">
    <property type="entry name" value="MdtP/NodT-like"/>
</dbReference>
<keyword evidence="4 10" id="KW-0812">Transmembrane</keyword>
<dbReference type="EMBL" id="VLKN01000002">
    <property type="protein sequence ID" value="TWI04791.1"/>
    <property type="molecule type" value="Genomic_DNA"/>
</dbReference>
<dbReference type="GO" id="GO:0009279">
    <property type="term" value="C:cell outer membrane"/>
    <property type="evidence" value="ECO:0007669"/>
    <property type="project" value="UniProtKB-SubCell"/>
</dbReference>
<comment type="similarity">
    <text evidence="2 10">Belongs to the outer membrane factor (OMF) (TC 1.B.17) family.</text>
</comment>
<evidence type="ECO:0000256" key="8">
    <source>
        <dbReference type="ARBA" id="ARBA00023288"/>
    </source>
</evidence>
<keyword evidence="7 10" id="KW-0564">Palmitate</keyword>
<feature type="signal peptide" evidence="10">
    <location>
        <begin position="1"/>
        <end position="26"/>
    </location>
</feature>
<keyword evidence="11" id="KW-0175">Coiled coil</keyword>
<evidence type="ECO:0000256" key="9">
    <source>
        <dbReference type="ARBA" id="ARBA00037313"/>
    </source>
</evidence>
<comment type="function">
    <text evidence="9">Could be involved in resistance to puromycin, acriflavine and tetraphenylarsonium chloride.</text>
</comment>
<dbReference type="PANTHER" id="PTHR30203">
    <property type="entry name" value="OUTER MEMBRANE CATION EFFLUX PROTEIN"/>
    <property type="match status" value="1"/>
</dbReference>
<keyword evidence="5 10" id="KW-0732">Signal</keyword>
<keyword evidence="13" id="KW-1185">Reference proteome</keyword>
<evidence type="ECO:0000256" key="3">
    <source>
        <dbReference type="ARBA" id="ARBA00022452"/>
    </source>
</evidence>
<dbReference type="OrthoDB" id="9770517at2"/>
<feature type="chain" id="PRO_5022265702" evidence="10">
    <location>
        <begin position="27"/>
        <end position="496"/>
    </location>
</feature>
<dbReference type="PANTHER" id="PTHR30203:SF20">
    <property type="entry name" value="MULTIDRUG RESISTANCE OUTER MEMBRANE PROTEIN MDTP-RELATED"/>
    <property type="match status" value="1"/>
</dbReference>
<dbReference type="RefSeq" id="WP_144898453.1">
    <property type="nucleotide sequence ID" value="NZ_VLKN01000002.1"/>
</dbReference>
<dbReference type="Proteomes" id="UP000315167">
    <property type="component" value="Unassembled WGS sequence"/>
</dbReference>
<protein>
    <submittedName>
        <fullName evidence="12">NodT family efflux transporter outer membrane factor (OMF) lipoprotein</fullName>
    </submittedName>
</protein>
<comment type="subcellular location">
    <subcellularLocation>
        <location evidence="10">Cell outer membrane</location>
        <topology evidence="10">Lipid-anchor</topology>
    </subcellularLocation>
    <subcellularLocation>
        <location evidence="1">Membrane</location>
    </subcellularLocation>
</comment>
<dbReference type="GO" id="GO:0015562">
    <property type="term" value="F:efflux transmembrane transporter activity"/>
    <property type="evidence" value="ECO:0007669"/>
    <property type="project" value="InterPro"/>
</dbReference>
<dbReference type="Pfam" id="PF02321">
    <property type="entry name" value="OEP"/>
    <property type="match status" value="2"/>
</dbReference>
<dbReference type="NCBIfam" id="TIGR01845">
    <property type="entry name" value="outer_NodT"/>
    <property type="match status" value="1"/>
</dbReference>
<evidence type="ECO:0000313" key="12">
    <source>
        <dbReference type="EMBL" id="TWI04791.1"/>
    </source>
</evidence>
<evidence type="ECO:0000256" key="2">
    <source>
        <dbReference type="ARBA" id="ARBA00007613"/>
    </source>
</evidence>
<comment type="caution">
    <text evidence="12">The sequence shown here is derived from an EMBL/GenBank/DDBJ whole genome shotgun (WGS) entry which is preliminary data.</text>
</comment>
<organism evidence="12 13">
    <name type="scientific">Luteimonas cucumeris</name>
    <dbReference type="NCBI Taxonomy" id="985012"/>
    <lineage>
        <taxon>Bacteria</taxon>
        <taxon>Pseudomonadati</taxon>
        <taxon>Pseudomonadota</taxon>
        <taxon>Gammaproteobacteria</taxon>
        <taxon>Lysobacterales</taxon>
        <taxon>Lysobacteraceae</taxon>
        <taxon>Luteimonas</taxon>
    </lineage>
</organism>
<evidence type="ECO:0000256" key="7">
    <source>
        <dbReference type="ARBA" id="ARBA00023139"/>
    </source>
</evidence>
<dbReference type="AlphaFoldDB" id="A0A562LAY6"/>
<feature type="coiled-coil region" evidence="11">
    <location>
        <begin position="233"/>
        <end position="260"/>
    </location>
</feature>
<dbReference type="PROSITE" id="PS51257">
    <property type="entry name" value="PROKAR_LIPOPROTEIN"/>
    <property type="match status" value="1"/>
</dbReference>
<evidence type="ECO:0000313" key="13">
    <source>
        <dbReference type="Proteomes" id="UP000315167"/>
    </source>
</evidence>
<evidence type="ECO:0000256" key="11">
    <source>
        <dbReference type="SAM" id="Coils"/>
    </source>
</evidence>
<proteinExistence type="inferred from homology"/>
<evidence type="ECO:0000256" key="1">
    <source>
        <dbReference type="ARBA" id="ARBA00004370"/>
    </source>
</evidence>
<evidence type="ECO:0000256" key="5">
    <source>
        <dbReference type="ARBA" id="ARBA00022729"/>
    </source>
</evidence>
<name>A0A562LAY6_9GAMM</name>
<dbReference type="InterPro" id="IPR003423">
    <property type="entry name" value="OMP_efflux"/>
</dbReference>
<evidence type="ECO:0000256" key="6">
    <source>
        <dbReference type="ARBA" id="ARBA00023136"/>
    </source>
</evidence>
<dbReference type="Gene3D" id="2.20.200.10">
    <property type="entry name" value="Outer membrane efflux proteins (OEP)"/>
    <property type="match status" value="1"/>
</dbReference>
<keyword evidence="3 10" id="KW-1134">Transmembrane beta strand</keyword>
<evidence type="ECO:0000256" key="10">
    <source>
        <dbReference type="RuleBase" id="RU362097"/>
    </source>
</evidence>
<evidence type="ECO:0000256" key="4">
    <source>
        <dbReference type="ARBA" id="ARBA00022692"/>
    </source>
</evidence>
<sequence>MSVHSPRPQRGLRFFFSALAVAVVLAGCASTGGLQPAGRMTDADTLKSERSLANATLSDAAFPKQDWWTALGDPQLDALIAEALAGTPSLDAADARVRQATAQAGLADAARKPTLGASAQYAGLQLPETVAPEPLGGSYSGVGLLNLNFKYSFDLWGAHRARWQAALGQVRASEVDAQAARLTLSSSIARTYVALAQAHDARDVAVAEKKRASELLSLGRQRVAAGLDNQLQIRQAESAVAAAEQQTQAAQQQIDAVRNALAALLGQGPDRGLDIAAPSLLKTPPPAVPTALSSELLGHRPDVVAARWRVEAASQGIAASKADFYPTINLSAMVGLAAGNLSDLFGSDALLLNGGPAISLPIFDGGRLRSQLAKSDADYDLAVADYNQQLVGALREVADALQSARSLDAQIVAATQARDAAQEAWRLATVRYRAGLGTQLDVLAAQRPLLDHDRQLTVLRAQRIAAAIDLDRALGGGLVLAAPSHSNSPIAKATTP</sequence>
<reference evidence="12 13" key="1">
    <citation type="journal article" date="2015" name="Stand. Genomic Sci.">
        <title>Genomic Encyclopedia of Bacterial and Archaeal Type Strains, Phase III: the genomes of soil and plant-associated and newly described type strains.</title>
        <authorList>
            <person name="Whitman W.B."/>
            <person name="Woyke T."/>
            <person name="Klenk H.P."/>
            <person name="Zhou Y."/>
            <person name="Lilburn T.G."/>
            <person name="Beck B.J."/>
            <person name="De Vos P."/>
            <person name="Vandamme P."/>
            <person name="Eisen J.A."/>
            <person name="Garrity G."/>
            <person name="Hugenholtz P."/>
            <person name="Kyrpides N.C."/>
        </authorList>
    </citation>
    <scope>NUCLEOTIDE SEQUENCE [LARGE SCALE GENOMIC DNA]</scope>
    <source>
        <strain evidence="12 13">CGMCC 1.10821</strain>
    </source>
</reference>
<accession>A0A562LAY6</accession>
<dbReference type="SUPFAM" id="SSF56954">
    <property type="entry name" value="Outer membrane efflux proteins (OEP)"/>
    <property type="match status" value="1"/>
</dbReference>
<keyword evidence="8 10" id="KW-0449">Lipoprotein</keyword>